<dbReference type="InterPro" id="IPR000182">
    <property type="entry name" value="GNAT_dom"/>
</dbReference>
<dbReference type="SUPFAM" id="SSF55729">
    <property type="entry name" value="Acyl-CoA N-acyltransferases (Nat)"/>
    <property type="match status" value="1"/>
</dbReference>
<dbReference type="InterPro" id="IPR044542">
    <property type="entry name" value="NAA30-like"/>
</dbReference>
<evidence type="ECO:0000256" key="1">
    <source>
        <dbReference type="ARBA" id="ARBA00022679"/>
    </source>
</evidence>
<name>A0A427Y0I9_9TREE</name>
<evidence type="ECO:0000256" key="2">
    <source>
        <dbReference type="ARBA" id="ARBA00023315"/>
    </source>
</evidence>
<dbReference type="GO" id="GO:0031417">
    <property type="term" value="C:NatC complex"/>
    <property type="evidence" value="ECO:0007669"/>
    <property type="project" value="TreeGrafter"/>
</dbReference>
<dbReference type="RefSeq" id="XP_028478008.1">
    <property type="nucleotide sequence ID" value="XM_028621556.1"/>
</dbReference>
<keyword evidence="6" id="KW-1185">Reference proteome</keyword>
<evidence type="ECO:0000256" key="3">
    <source>
        <dbReference type="ARBA" id="ARBA00024025"/>
    </source>
</evidence>
<dbReference type="Proteomes" id="UP000279236">
    <property type="component" value="Unassembled WGS sequence"/>
</dbReference>
<evidence type="ECO:0000259" key="4">
    <source>
        <dbReference type="PROSITE" id="PS51186"/>
    </source>
</evidence>
<dbReference type="PANTHER" id="PTHR45896">
    <property type="entry name" value="N-ALPHA-ACETYLTRANSFERASE 30"/>
    <property type="match status" value="1"/>
</dbReference>
<dbReference type="OrthoDB" id="249099at2759"/>
<dbReference type="PROSITE" id="PS51186">
    <property type="entry name" value="GNAT"/>
    <property type="match status" value="1"/>
</dbReference>
<comment type="caution">
    <text evidence="5">The sequence shown here is derived from an EMBL/GenBank/DDBJ whole genome shotgun (WGS) entry which is preliminary data.</text>
</comment>
<protein>
    <submittedName>
        <fullName evidence="5">N-alpha-acetyltransferase mak3</fullName>
    </submittedName>
</protein>
<keyword evidence="1 5" id="KW-0808">Transferase</keyword>
<dbReference type="GeneID" id="39590625"/>
<feature type="domain" description="N-acetyltransferase" evidence="4">
    <location>
        <begin position="30"/>
        <end position="183"/>
    </location>
</feature>
<dbReference type="EMBL" id="RSCE01000003">
    <property type="protein sequence ID" value="RSH84560.1"/>
    <property type="molecule type" value="Genomic_DNA"/>
</dbReference>
<dbReference type="GO" id="GO:0004596">
    <property type="term" value="F:protein-N-terminal amino-acid acetyltransferase activity"/>
    <property type="evidence" value="ECO:0007669"/>
    <property type="project" value="InterPro"/>
</dbReference>
<dbReference type="STRING" id="105984.A0A427Y0I9"/>
<reference evidence="5 6" key="1">
    <citation type="submission" date="2018-11" db="EMBL/GenBank/DDBJ databases">
        <title>Genome sequence of Apiotrichum porosum DSM 27194.</title>
        <authorList>
            <person name="Aliyu H."/>
            <person name="Gorte O."/>
            <person name="Ochsenreither K."/>
        </authorList>
    </citation>
    <scope>NUCLEOTIDE SEQUENCE [LARGE SCALE GENOMIC DNA]</scope>
    <source>
        <strain evidence="5 6">DSM 27194</strain>
    </source>
</reference>
<dbReference type="PANTHER" id="PTHR45896:SF1">
    <property type="entry name" value="N-ALPHA-ACETYLTRANSFERASE 30"/>
    <property type="match status" value="1"/>
</dbReference>
<dbReference type="AlphaFoldDB" id="A0A427Y0I9"/>
<dbReference type="InterPro" id="IPR016181">
    <property type="entry name" value="Acyl_CoA_acyltransferase"/>
</dbReference>
<dbReference type="FunFam" id="3.40.630.30:FF:000091">
    <property type="entry name" value="Peptide alpha-N-acetyltransferase"/>
    <property type="match status" value="1"/>
</dbReference>
<dbReference type="Gene3D" id="3.40.630.30">
    <property type="match status" value="1"/>
</dbReference>
<dbReference type="Pfam" id="PF00583">
    <property type="entry name" value="Acetyltransf_1"/>
    <property type="match status" value="1"/>
</dbReference>
<gene>
    <name evidence="5" type="primary">MAK3</name>
    <name evidence="5" type="ORF">EHS24_006082</name>
</gene>
<organism evidence="5 6">
    <name type="scientific">Apiotrichum porosum</name>
    <dbReference type="NCBI Taxonomy" id="105984"/>
    <lineage>
        <taxon>Eukaryota</taxon>
        <taxon>Fungi</taxon>
        <taxon>Dikarya</taxon>
        <taxon>Basidiomycota</taxon>
        <taxon>Agaricomycotina</taxon>
        <taxon>Tremellomycetes</taxon>
        <taxon>Trichosporonales</taxon>
        <taxon>Trichosporonaceae</taxon>
        <taxon>Apiotrichum</taxon>
    </lineage>
</organism>
<sequence>MSAPIAGPSTMVHPAVGDTTPFIDGRGDQLAVRTFRDEDTDLPGLTRLCEEELSEPYNVYTFRYFLTEWPHLTFFVYPSSDDPEPLATIICKQDMHRDRTNRGYIGMLSVSGRWRRRGIARRLVELAIRTMEERGAQEIVMETEYDNVPSLALYEALGFVREKRLHRFYSNGKDAYRLILPLGAHPLVETVEEAERGRFLVSQGPGDDMPPEVAFVLAGPDDCSDDVARLSLEDFKPQPRTRPDYIF</sequence>
<evidence type="ECO:0000313" key="5">
    <source>
        <dbReference type="EMBL" id="RSH84560.1"/>
    </source>
</evidence>
<comment type="similarity">
    <text evidence="3">Belongs to the acetyltransferase family. MAK3 subfamily.</text>
</comment>
<evidence type="ECO:0000313" key="6">
    <source>
        <dbReference type="Proteomes" id="UP000279236"/>
    </source>
</evidence>
<proteinExistence type="inferred from homology"/>
<accession>A0A427Y0I9</accession>
<keyword evidence="2" id="KW-0012">Acyltransferase</keyword>